<protein>
    <submittedName>
        <fullName evidence="2">Uncharacterized protein</fullName>
    </submittedName>
</protein>
<name>A0A9E7GK23_9LILI</name>
<evidence type="ECO:0000313" key="3">
    <source>
        <dbReference type="Proteomes" id="UP001055439"/>
    </source>
</evidence>
<gene>
    <name evidence="2" type="ORF">MUK42_12650</name>
</gene>
<feature type="region of interest" description="Disordered" evidence="1">
    <location>
        <begin position="30"/>
        <end position="68"/>
    </location>
</feature>
<organism evidence="2 3">
    <name type="scientific">Musa troglodytarum</name>
    <name type="common">fe'i banana</name>
    <dbReference type="NCBI Taxonomy" id="320322"/>
    <lineage>
        <taxon>Eukaryota</taxon>
        <taxon>Viridiplantae</taxon>
        <taxon>Streptophyta</taxon>
        <taxon>Embryophyta</taxon>
        <taxon>Tracheophyta</taxon>
        <taxon>Spermatophyta</taxon>
        <taxon>Magnoliopsida</taxon>
        <taxon>Liliopsida</taxon>
        <taxon>Zingiberales</taxon>
        <taxon>Musaceae</taxon>
        <taxon>Musa</taxon>
    </lineage>
</organism>
<dbReference type="PANTHER" id="PTHR33874">
    <property type="entry name" value="RING FINGER PROTEIN"/>
    <property type="match status" value="1"/>
</dbReference>
<dbReference type="AlphaFoldDB" id="A0A9E7GK23"/>
<proteinExistence type="predicted"/>
<keyword evidence="3" id="KW-1185">Reference proteome</keyword>
<dbReference type="EMBL" id="CP097509">
    <property type="protein sequence ID" value="URE14488.1"/>
    <property type="molecule type" value="Genomic_DNA"/>
</dbReference>
<sequence length="279" mass="31039">MEAEEEQMRVRRRTLQAVLEQCRAALELLQDAELGRDPTGDADMEKVEEVPEEDDAGDPSNPASPSAADFETDQLCDLLKSRVESPDFLQKLGNSKISVPHSISADDSASWDFVTAIEFGEDEHVNGDNESEQDDYVLVRQEDIVDGIASFMAAYLLSLKQTKLLFHGHYNWFNSCLAWHISILQDLTPNQLQEALCKTFSVKKKKSKLRKAWDGSKVVYNVASWSATAIGALSAADIYYRIPKSSVIKSSLCGILDLLPCNIQIIVKINPVTPMRCNA</sequence>
<feature type="compositionally biased region" description="Basic and acidic residues" evidence="1">
    <location>
        <begin position="33"/>
        <end position="49"/>
    </location>
</feature>
<reference evidence="2" key="1">
    <citation type="submission" date="2022-05" db="EMBL/GenBank/DDBJ databases">
        <title>The Musa troglodytarum L. genome provides insights into the mechanism of non-climacteric behaviour and enrichment of carotenoids.</title>
        <authorList>
            <person name="Wang J."/>
        </authorList>
    </citation>
    <scope>NUCLEOTIDE SEQUENCE</scope>
    <source>
        <tissue evidence="2">Leaf</tissue>
    </source>
</reference>
<accession>A0A9E7GK23</accession>
<dbReference type="Proteomes" id="UP001055439">
    <property type="component" value="Chromosome 7"/>
</dbReference>
<evidence type="ECO:0000256" key="1">
    <source>
        <dbReference type="SAM" id="MobiDB-lite"/>
    </source>
</evidence>
<evidence type="ECO:0000313" key="2">
    <source>
        <dbReference type="EMBL" id="URE14488.1"/>
    </source>
</evidence>
<dbReference type="OrthoDB" id="2014733at2759"/>
<dbReference type="PANTHER" id="PTHR33874:SF1">
    <property type="entry name" value="RING FINGER PROTEIN"/>
    <property type="match status" value="1"/>
</dbReference>